<dbReference type="KEGG" id="bbel:109477034"/>
<proteinExistence type="inferred from homology"/>
<dbReference type="InterPro" id="IPR037035">
    <property type="entry name" value="GK-like_C_sf"/>
</dbReference>
<organism evidence="7 8">
    <name type="scientific">Branchiostoma belcheri</name>
    <name type="common">Amphioxus</name>
    <dbReference type="NCBI Taxonomy" id="7741"/>
    <lineage>
        <taxon>Eukaryota</taxon>
        <taxon>Metazoa</taxon>
        <taxon>Chordata</taxon>
        <taxon>Cephalochordata</taxon>
        <taxon>Leptocardii</taxon>
        <taxon>Amphioxiformes</taxon>
        <taxon>Branchiostomatidae</taxon>
        <taxon>Branchiostoma</taxon>
    </lineage>
</organism>
<name>A0A6P4ZRQ2_BRABE</name>
<dbReference type="SUPFAM" id="SSF82544">
    <property type="entry name" value="GckA/TtuD-like"/>
    <property type="match status" value="1"/>
</dbReference>
<dbReference type="InterPro" id="IPR007835">
    <property type="entry name" value="MOFRL"/>
</dbReference>
<dbReference type="Gene3D" id="3.40.50.10180">
    <property type="entry name" value="Glycerate kinase, MOFRL-like N-terminal domain"/>
    <property type="match status" value="1"/>
</dbReference>
<feature type="domain" description="MOFRL-associated" evidence="6">
    <location>
        <begin position="52"/>
        <end position="300"/>
    </location>
</feature>
<dbReference type="GeneID" id="109477034"/>
<evidence type="ECO:0000313" key="7">
    <source>
        <dbReference type="Proteomes" id="UP000515135"/>
    </source>
</evidence>
<dbReference type="Pfam" id="PF05161">
    <property type="entry name" value="MOFRL"/>
    <property type="match status" value="1"/>
</dbReference>
<evidence type="ECO:0000256" key="3">
    <source>
        <dbReference type="ARBA" id="ARBA00012101"/>
    </source>
</evidence>
<dbReference type="PANTHER" id="PTHR12227">
    <property type="entry name" value="GLYCERATE KINASE"/>
    <property type="match status" value="1"/>
</dbReference>
<dbReference type="GO" id="GO:0008887">
    <property type="term" value="F:glycerate kinase activity"/>
    <property type="evidence" value="ECO:0007669"/>
    <property type="project" value="UniProtKB-EC"/>
</dbReference>
<comment type="catalytic activity">
    <reaction evidence="1">
        <text>(R)-glycerate + ATP = (2R)-3-phosphoglycerate + ADP + H(+)</text>
        <dbReference type="Rhea" id="RHEA:23516"/>
        <dbReference type="ChEBI" id="CHEBI:15378"/>
        <dbReference type="ChEBI" id="CHEBI:16659"/>
        <dbReference type="ChEBI" id="CHEBI:30616"/>
        <dbReference type="ChEBI" id="CHEBI:58272"/>
        <dbReference type="ChEBI" id="CHEBI:456216"/>
        <dbReference type="EC" id="2.7.1.31"/>
    </reaction>
</comment>
<dbReference type="Gene3D" id="3.40.1480.10">
    <property type="entry name" value="MOFRL domain"/>
    <property type="match status" value="1"/>
</dbReference>
<feature type="domain" description="MOFRL" evidence="5">
    <location>
        <begin position="415"/>
        <end position="531"/>
    </location>
</feature>
<dbReference type="GO" id="GO:0005737">
    <property type="term" value="C:cytoplasm"/>
    <property type="evidence" value="ECO:0007669"/>
    <property type="project" value="TreeGrafter"/>
</dbReference>
<dbReference type="Proteomes" id="UP000515135">
    <property type="component" value="Unplaced"/>
</dbReference>
<dbReference type="InterPro" id="IPR038614">
    <property type="entry name" value="GK_N_sf"/>
</dbReference>
<dbReference type="EC" id="2.7.1.31" evidence="3"/>
<evidence type="ECO:0000256" key="4">
    <source>
        <dbReference type="ARBA" id="ARBA00020720"/>
    </source>
</evidence>
<protein>
    <recommendedName>
        <fullName evidence="4">Glycerate kinase</fullName>
        <ecNumber evidence="3">2.7.1.31</ecNumber>
    </recommendedName>
</protein>
<dbReference type="OrthoDB" id="44918at2759"/>
<dbReference type="InterPro" id="IPR025286">
    <property type="entry name" value="MOFRL_assoc_dom"/>
</dbReference>
<dbReference type="InterPro" id="IPR039760">
    <property type="entry name" value="MOFRL_protein"/>
</dbReference>
<dbReference type="RefSeq" id="XP_019633617.1">
    <property type="nucleotide sequence ID" value="XM_019778058.1"/>
</dbReference>
<dbReference type="Pfam" id="PF13660">
    <property type="entry name" value="DUF4147"/>
    <property type="match status" value="1"/>
</dbReference>
<dbReference type="FunFam" id="3.40.50.10180:FF:000007">
    <property type="entry name" value="Uncharacterized protein"/>
    <property type="match status" value="1"/>
</dbReference>
<evidence type="ECO:0000259" key="5">
    <source>
        <dbReference type="Pfam" id="PF05161"/>
    </source>
</evidence>
<dbReference type="AlphaFoldDB" id="A0A6P4ZRQ2"/>
<dbReference type="PANTHER" id="PTHR12227:SF0">
    <property type="entry name" value="GLYCERATE KINASE"/>
    <property type="match status" value="1"/>
</dbReference>
<evidence type="ECO:0000259" key="6">
    <source>
        <dbReference type="Pfam" id="PF13660"/>
    </source>
</evidence>
<accession>A0A6P4ZRQ2</accession>
<evidence type="ECO:0000256" key="1">
    <source>
        <dbReference type="ARBA" id="ARBA00000694"/>
    </source>
</evidence>
<sequence>MTAASFVAYYSTKGATTFLLRKILRDQLIRRRMAHGRNVDNNNVVVQMKTDVRTIFNAAVDSVLPRQMVHNTLKLNGNVLNVEDRSYMLNHNVHVVGFGKAVGGMIRAVEEEVGDHVVGGVASVPVGTQEALRTRGREDLLPLPDSKVSLMEGAADNLPDEAAHTAAQKISDHVSSLTAGDLLIVLISGGGSALLPAPVPSVSLQEKQSVTRLLAARGATITELNTVRKNLSTLKGGKLALAAKPAQVISLILSDIVGDPLDLIASGPTVPDSSTPQDAINVIHKYDIQDAIPLSVWSYLTRQYQRKSSKNQDFSHVQNVLVGSNSIAVSAAKLCAEKLGYRTLVHSTCLQGEASTVGEMYATMAALLVNVFNDRDRIIEKSLFNSLLQKYGVDGSCLRSVLQVAAEAESQKKPVCIISAGETTVTLRGDGKGGRNQEMALATAVAMSRDGNLRYEGRSQVVFMSAGTDGQDGPTDAAGALADPGQVTRADEQGLAATEFLENNDSYNFYKNVDGGQGLVTTGLTGTNVMDIQILTVCSSYDSNL</sequence>
<comment type="similarity">
    <text evidence="2">Belongs to the glycerate kinase type-2 family.</text>
</comment>
<gene>
    <name evidence="8" type="primary">LOC109477034</name>
</gene>
<evidence type="ECO:0000256" key="2">
    <source>
        <dbReference type="ARBA" id="ARBA00005393"/>
    </source>
</evidence>
<keyword evidence="7" id="KW-1185">Reference proteome</keyword>
<reference evidence="8" key="1">
    <citation type="submission" date="2025-08" db="UniProtKB">
        <authorList>
            <consortium name="RefSeq"/>
        </authorList>
    </citation>
    <scope>IDENTIFICATION</scope>
    <source>
        <tissue evidence="8">Gonad</tissue>
    </source>
</reference>
<evidence type="ECO:0000313" key="8">
    <source>
        <dbReference type="RefSeq" id="XP_019633617.1"/>
    </source>
</evidence>